<sequence>MKIVNKITVFAFLYIISLSTHASPEVCRSELRELIIPPLDHVAMNKKDIQADIEDVSDGVYSVRLYVAADSPDNLDKQVSIGWVNLDTNSMKALDVTKDPEHPQELKVNDAKYRNFISDCLHKPSKAASQCEELNHRASQTAIRIPHSESEMTVIGNGRLQFYSAPDLSCKMSGVFILTGESVVADKSDHGFTSVAYQPSQKTDPVRGWVRSDRLNRTSLGTAPHQPANGEQIK</sequence>
<dbReference type="EMBL" id="CP099584">
    <property type="protein sequence ID" value="USS44151.1"/>
    <property type="molecule type" value="Genomic_DNA"/>
</dbReference>
<evidence type="ECO:0000256" key="1">
    <source>
        <dbReference type="SAM" id="MobiDB-lite"/>
    </source>
</evidence>
<name>A0ABY5BEX8_BURGL</name>
<accession>A0ABY5BEX8</accession>
<reference evidence="3" key="1">
    <citation type="submission" date="2022-06" db="EMBL/GenBank/DDBJ databases">
        <title>Draft genome sequence of Burkholderia glumae strain GR20004 isolated from rice panicle showing bacterial panicle blight.</title>
        <authorList>
            <person name="Choi S.Y."/>
            <person name="Lee Y.H."/>
        </authorList>
    </citation>
    <scope>NUCLEOTIDE SEQUENCE</scope>
    <source>
        <strain evidence="3">GR20004</strain>
        <plasmid evidence="3">unnamed1</plasmid>
    </source>
</reference>
<evidence type="ECO:0000313" key="4">
    <source>
        <dbReference type="Proteomes" id="UP001056386"/>
    </source>
</evidence>
<protein>
    <recommendedName>
        <fullName evidence="5">Lipoprotein</fullName>
    </recommendedName>
</protein>
<feature type="region of interest" description="Disordered" evidence="1">
    <location>
        <begin position="215"/>
        <end position="234"/>
    </location>
</feature>
<feature type="chain" id="PRO_5047272693" description="Lipoprotein" evidence="2">
    <location>
        <begin position="23"/>
        <end position="234"/>
    </location>
</feature>
<dbReference type="RefSeq" id="WP_251119201.1">
    <property type="nucleotide sequence ID" value="NZ_CP099584.1"/>
</dbReference>
<geneLocation type="plasmid" evidence="3 4">
    <name>unnamed1</name>
</geneLocation>
<keyword evidence="2" id="KW-0732">Signal</keyword>
<feature type="signal peptide" evidence="2">
    <location>
        <begin position="1"/>
        <end position="22"/>
    </location>
</feature>
<evidence type="ECO:0000256" key="2">
    <source>
        <dbReference type="SAM" id="SignalP"/>
    </source>
</evidence>
<evidence type="ECO:0008006" key="5">
    <source>
        <dbReference type="Google" id="ProtNLM"/>
    </source>
</evidence>
<keyword evidence="4" id="KW-1185">Reference proteome</keyword>
<dbReference type="Proteomes" id="UP001056386">
    <property type="component" value="Plasmid unnamed1"/>
</dbReference>
<organism evidence="3 4">
    <name type="scientific">Burkholderia glumae</name>
    <name type="common">Pseudomonas glumae</name>
    <dbReference type="NCBI Taxonomy" id="337"/>
    <lineage>
        <taxon>Bacteria</taxon>
        <taxon>Pseudomonadati</taxon>
        <taxon>Pseudomonadota</taxon>
        <taxon>Betaproteobacteria</taxon>
        <taxon>Burkholderiales</taxon>
        <taxon>Burkholderiaceae</taxon>
        <taxon>Burkholderia</taxon>
    </lineage>
</organism>
<proteinExistence type="predicted"/>
<keyword evidence="3" id="KW-0614">Plasmid</keyword>
<gene>
    <name evidence="3" type="ORF">NFI99_12750</name>
</gene>
<evidence type="ECO:0000313" key="3">
    <source>
        <dbReference type="EMBL" id="USS44151.1"/>
    </source>
</evidence>